<dbReference type="RefSeq" id="WP_093201379.1">
    <property type="nucleotide sequence ID" value="NZ_FNGS01000003.1"/>
</dbReference>
<feature type="domain" description="Fungal lipase-type" evidence="2">
    <location>
        <begin position="83"/>
        <end position="237"/>
    </location>
</feature>
<evidence type="ECO:0000256" key="1">
    <source>
        <dbReference type="SAM" id="SignalP"/>
    </source>
</evidence>
<dbReference type="InterPro" id="IPR029058">
    <property type="entry name" value="AB_hydrolase_fold"/>
</dbReference>
<reference evidence="3 4" key="1">
    <citation type="submission" date="2016-10" db="EMBL/GenBank/DDBJ databases">
        <authorList>
            <person name="de Groot N.N."/>
        </authorList>
    </citation>
    <scope>NUCLEOTIDE SEQUENCE [LARGE SCALE GENOMIC DNA]</scope>
    <source>
        <strain evidence="3 4">DSM 21668</strain>
    </source>
</reference>
<protein>
    <submittedName>
        <fullName evidence="3">Lipase (Class 3)</fullName>
    </submittedName>
</protein>
<evidence type="ECO:0000313" key="3">
    <source>
        <dbReference type="EMBL" id="SDL73543.1"/>
    </source>
</evidence>
<feature type="signal peptide" evidence="1">
    <location>
        <begin position="1"/>
        <end position="19"/>
    </location>
</feature>
<organism evidence="3 4">
    <name type="scientific">Siphonobacter aquaeclarae</name>
    <dbReference type="NCBI Taxonomy" id="563176"/>
    <lineage>
        <taxon>Bacteria</taxon>
        <taxon>Pseudomonadati</taxon>
        <taxon>Bacteroidota</taxon>
        <taxon>Cytophagia</taxon>
        <taxon>Cytophagales</taxon>
        <taxon>Cytophagaceae</taxon>
        <taxon>Siphonobacter</taxon>
    </lineage>
</organism>
<dbReference type="InterPro" id="IPR002921">
    <property type="entry name" value="Fungal_lipase-type"/>
</dbReference>
<sequence length="362" mass="41865">MTRFLTLLCILCSVGGLSAQQLRPGFDGKEYRELLEIFLQQIDTVKSDLIPAPARSKRLYRSPESELKNRWELWKRNDGVGIISIRGTTSDLPSWLENFYAAMIPASGELQLDKQRTFRYQLSKNPKAAVHVGWTVGLADLSVTLIPKIREQYAAGVREFLLMGHSQGGALAFLTRSYLADLMEKGELPKDLRFKTYCSAAPKPGNLYYAYEYEFLTRGGWSFTVLNSQDWVPETAFSLQTLSDFNDVNPFKDIKLVLKKQKFLVRLYGNRVYNHLNRSTRKSERRFRKYLGKVVYSQIRKFKPDLVQPKYVEVHNYTRAGVPVILAPDDKYPALYPDSSKGVFTHHFLEPYYYLSKRYYPD</sequence>
<proteinExistence type="predicted"/>
<dbReference type="Proteomes" id="UP000198901">
    <property type="component" value="Unassembled WGS sequence"/>
</dbReference>
<name>A0A1G9MHI2_9BACT</name>
<dbReference type="GO" id="GO:0006629">
    <property type="term" value="P:lipid metabolic process"/>
    <property type="evidence" value="ECO:0007669"/>
    <property type="project" value="InterPro"/>
</dbReference>
<evidence type="ECO:0000313" key="4">
    <source>
        <dbReference type="Proteomes" id="UP000198901"/>
    </source>
</evidence>
<accession>A0A1G9MHI2</accession>
<dbReference type="EMBL" id="FNGS01000003">
    <property type="protein sequence ID" value="SDL73543.1"/>
    <property type="molecule type" value="Genomic_DNA"/>
</dbReference>
<dbReference type="Gene3D" id="3.40.50.1820">
    <property type="entry name" value="alpha/beta hydrolase"/>
    <property type="match status" value="1"/>
</dbReference>
<dbReference type="Pfam" id="PF01764">
    <property type="entry name" value="Lipase_3"/>
    <property type="match status" value="1"/>
</dbReference>
<gene>
    <name evidence="3" type="ORF">SAMN04488090_1601</name>
</gene>
<feature type="chain" id="PRO_5011597941" evidence="1">
    <location>
        <begin position="20"/>
        <end position="362"/>
    </location>
</feature>
<dbReference type="SUPFAM" id="SSF53474">
    <property type="entry name" value="alpha/beta-Hydrolases"/>
    <property type="match status" value="1"/>
</dbReference>
<keyword evidence="4" id="KW-1185">Reference proteome</keyword>
<dbReference type="AlphaFoldDB" id="A0A1G9MHI2"/>
<keyword evidence="1" id="KW-0732">Signal</keyword>
<dbReference type="OrthoDB" id="927373at2"/>
<evidence type="ECO:0000259" key="2">
    <source>
        <dbReference type="Pfam" id="PF01764"/>
    </source>
</evidence>
<dbReference type="STRING" id="563176.SAMN04488090_1601"/>